<reference evidence="5" key="1">
    <citation type="submission" date="2024-05" db="EMBL/GenBank/DDBJ databases">
        <title>Isolation and characterization of Sporomusa carbonis sp. nov., a carboxydotrophic hydrogenogen in the genus of Sporomusa isolated from a charcoal burning pile.</title>
        <authorList>
            <person name="Boeer T."/>
            <person name="Rosenbaum F."/>
            <person name="Eysell L."/>
            <person name="Mueller V."/>
            <person name="Daniel R."/>
            <person name="Poehlein A."/>
        </authorList>
    </citation>
    <scope>NUCLEOTIDE SEQUENCE [LARGE SCALE GENOMIC DNA]</scope>
    <source>
        <strain evidence="5">DSM 10669</strain>
    </source>
</reference>
<dbReference type="PANTHER" id="PTHR11596">
    <property type="entry name" value="ALKALINE PHOSPHATASE"/>
    <property type="match status" value="1"/>
</dbReference>
<dbReference type="SUPFAM" id="SSF53649">
    <property type="entry name" value="Alkaline phosphatase-like"/>
    <property type="match status" value="1"/>
</dbReference>
<keyword evidence="3" id="KW-0732">Signal</keyword>
<accession>A0ABZ3IF77</accession>
<dbReference type="EC" id="3.1.3.1" evidence="5"/>
<feature type="domain" description="Copper amine oxidase-like N-terminal" evidence="4">
    <location>
        <begin position="467"/>
        <end position="545"/>
    </location>
</feature>
<keyword evidence="6" id="KW-1185">Reference proteome</keyword>
<keyword evidence="1" id="KW-0597">Phosphoprotein</keyword>
<dbReference type="EMBL" id="CP155573">
    <property type="protein sequence ID" value="XFO64003.1"/>
    <property type="molecule type" value="Genomic_DNA"/>
</dbReference>
<dbReference type="InterPro" id="IPR001952">
    <property type="entry name" value="Alkaline_phosphatase"/>
</dbReference>
<dbReference type="Proteomes" id="UP000216752">
    <property type="component" value="Chromosome"/>
</dbReference>
<dbReference type="InterPro" id="IPR017850">
    <property type="entry name" value="Alkaline_phosphatase_core_sf"/>
</dbReference>
<protein>
    <submittedName>
        <fullName evidence="5">Alkaline phosphatase 4</fullName>
        <ecNumber evidence="5">3.1.3.1</ecNumber>
    </submittedName>
</protein>
<dbReference type="Pfam" id="PF00245">
    <property type="entry name" value="Alk_phosphatase"/>
    <property type="match status" value="1"/>
</dbReference>
<dbReference type="RefSeq" id="WP_245867419.1">
    <property type="nucleotide sequence ID" value="NZ_CP155573.1"/>
</dbReference>
<organism evidence="5 6">
    <name type="scientific">Sporomusa silvacetica DSM 10669</name>
    <dbReference type="NCBI Taxonomy" id="1123289"/>
    <lineage>
        <taxon>Bacteria</taxon>
        <taxon>Bacillati</taxon>
        <taxon>Bacillota</taxon>
        <taxon>Negativicutes</taxon>
        <taxon>Selenomonadales</taxon>
        <taxon>Sporomusaceae</taxon>
        <taxon>Sporomusa</taxon>
    </lineage>
</organism>
<dbReference type="PRINTS" id="PR00113">
    <property type="entry name" value="ALKPHPHTASE"/>
</dbReference>
<feature type="chain" id="PRO_5046291826" evidence="3">
    <location>
        <begin position="31"/>
        <end position="552"/>
    </location>
</feature>
<dbReference type="Gene3D" id="1.10.60.40">
    <property type="match status" value="1"/>
</dbReference>
<gene>
    <name evidence="5" type="primary">phoA_1</name>
    <name evidence="5" type="ORF">SPSIL_000920</name>
</gene>
<evidence type="ECO:0000256" key="3">
    <source>
        <dbReference type="SAM" id="SignalP"/>
    </source>
</evidence>
<evidence type="ECO:0000313" key="5">
    <source>
        <dbReference type="EMBL" id="XFO64003.1"/>
    </source>
</evidence>
<dbReference type="SMART" id="SM00098">
    <property type="entry name" value="alkPPc"/>
    <property type="match status" value="1"/>
</dbReference>
<dbReference type="Pfam" id="PF07833">
    <property type="entry name" value="Cu_amine_oxidN1"/>
    <property type="match status" value="1"/>
</dbReference>
<dbReference type="GO" id="GO:0004035">
    <property type="term" value="F:alkaline phosphatase activity"/>
    <property type="evidence" value="ECO:0007669"/>
    <property type="project" value="UniProtKB-EC"/>
</dbReference>
<dbReference type="PANTHER" id="PTHR11596:SF5">
    <property type="entry name" value="ALKALINE PHOSPHATASE"/>
    <property type="match status" value="1"/>
</dbReference>
<dbReference type="CDD" id="cd16012">
    <property type="entry name" value="ALP"/>
    <property type="match status" value="1"/>
</dbReference>
<evidence type="ECO:0000259" key="4">
    <source>
        <dbReference type="Pfam" id="PF07833"/>
    </source>
</evidence>
<proteinExistence type="inferred from homology"/>
<evidence type="ECO:0000256" key="1">
    <source>
        <dbReference type="ARBA" id="ARBA00022553"/>
    </source>
</evidence>
<comment type="similarity">
    <text evidence="2">Belongs to the alkaline phosphatase family.</text>
</comment>
<dbReference type="InterPro" id="IPR012854">
    <property type="entry name" value="Cu_amine_oxidase-like_N"/>
</dbReference>
<evidence type="ECO:0000256" key="2">
    <source>
        <dbReference type="RuleBase" id="RU003946"/>
    </source>
</evidence>
<evidence type="ECO:0000313" key="6">
    <source>
        <dbReference type="Proteomes" id="UP000216752"/>
    </source>
</evidence>
<feature type="signal peptide" evidence="3">
    <location>
        <begin position="1"/>
        <end position="30"/>
    </location>
</feature>
<keyword evidence="5" id="KW-0378">Hydrolase</keyword>
<dbReference type="Gene3D" id="3.40.720.10">
    <property type="entry name" value="Alkaline Phosphatase, subunit A"/>
    <property type="match status" value="1"/>
</dbReference>
<sequence length="552" mass="59578">MTKRFYPWQAASWLMVALFVAAILPFSVSAAQAPVQNVIIVMTDGTSSTHTTIARWYKGAPLSLDEILVGGVRTYGAESIITDSAPAATAFATGYKTSDKFIGILPDKITTPGVAPIEETLKTKPVPSVLEGAKLAGKATGLVATSNIQHASPAGYSAHWPDRNNYNEIAKQQVYQDIDVVLSGGKKYLLPKEQGGERVDGENLIAALNAKGYEIVETRDAMNKFTGKKLWGLFAPDAMAYDIDRQQLAPTEPSLVEMTKKAIEILSKNKNGFFLFVEASKVDWASHANDPKGVVSDVLAYDAAIQAALDFAKKDGHTLVLAFADHGNGGMSIGSKATDATYSKTRIESLLQPLKKAVLTGEGIERVLHGNREESTIHQVMSQYYGIDDLTADETKAIQNAKIGSMNSVVGPMLSRRSIIGWTTTGHSGEDLFFYAYGPNHPVGLIENTDIARISAKALGFDLKEVDNKLFVEAGQAFKAIGASVSLDDTDQENKVLIVKKGFKKAEIPISKNIIKISEKSYEMNGIAVIMPRTGKVYIPQQAVELAKAAGF</sequence>
<name>A0ABZ3IF77_9FIRM</name>